<dbReference type="AlphaFoldDB" id="V4UGH3"/>
<sequence length="90" mass="10364">MAKAATIRCSQADLPPRVRAHSRSNEIPGSSSDPYRAGNRNRIGQRAVSRACSRMPCYVRRNHWTKAKLSRQWEQKRGYRTGLFSKYHST</sequence>
<gene>
    <name evidence="2" type="ORF">CICLE_v10010164mg</name>
</gene>
<evidence type="ECO:0000313" key="2">
    <source>
        <dbReference type="EMBL" id="ESR63290.1"/>
    </source>
</evidence>
<dbReference type="EMBL" id="KI535697">
    <property type="protein sequence ID" value="ESR63290.1"/>
    <property type="molecule type" value="Genomic_DNA"/>
</dbReference>
<dbReference type="Gramene" id="ESR63290">
    <property type="protein sequence ID" value="ESR63290"/>
    <property type="gene ID" value="CICLE_v10010164mg"/>
</dbReference>
<accession>V4UGH3</accession>
<name>V4UGH3_CITCL</name>
<dbReference type="KEGG" id="cic:CICLE_v10010164mg"/>
<dbReference type="Proteomes" id="UP000030687">
    <property type="component" value="Unassembled WGS sequence"/>
</dbReference>
<evidence type="ECO:0000256" key="1">
    <source>
        <dbReference type="SAM" id="MobiDB-lite"/>
    </source>
</evidence>
<keyword evidence="3" id="KW-1185">Reference proteome</keyword>
<reference evidence="2 3" key="1">
    <citation type="submission" date="2013-10" db="EMBL/GenBank/DDBJ databases">
        <authorList>
            <consortium name="International Citrus Genome Consortium"/>
            <person name="Jenkins J."/>
            <person name="Schmutz J."/>
            <person name="Prochnik S."/>
            <person name="Rokhsar D."/>
            <person name="Gmitter F."/>
            <person name="Ollitrault P."/>
            <person name="Machado M."/>
            <person name="Talon M."/>
            <person name="Wincker P."/>
            <person name="Jaillon O."/>
            <person name="Morgante M."/>
        </authorList>
    </citation>
    <scope>NUCLEOTIDE SEQUENCE</scope>
    <source>
        <strain evidence="3">cv. Clemenules</strain>
    </source>
</reference>
<dbReference type="InParanoid" id="V4UGH3"/>
<evidence type="ECO:0000313" key="3">
    <source>
        <dbReference type="Proteomes" id="UP000030687"/>
    </source>
</evidence>
<proteinExistence type="predicted"/>
<protein>
    <submittedName>
        <fullName evidence="2">Uncharacterized protein</fullName>
    </submittedName>
</protein>
<organism evidence="2 3">
    <name type="scientific">Citrus clementina</name>
    <name type="common">Clementine</name>
    <name type="synonym">Citrus deliciosa x Citrus sinensis</name>
    <dbReference type="NCBI Taxonomy" id="85681"/>
    <lineage>
        <taxon>Eukaryota</taxon>
        <taxon>Viridiplantae</taxon>
        <taxon>Streptophyta</taxon>
        <taxon>Embryophyta</taxon>
        <taxon>Tracheophyta</taxon>
        <taxon>Spermatophyta</taxon>
        <taxon>Magnoliopsida</taxon>
        <taxon>eudicotyledons</taxon>
        <taxon>Gunneridae</taxon>
        <taxon>Pentapetalae</taxon>
        <taxon>rosids</taxon>
        <taxon>malvids</taxon>
        <taxon>Sapindales</taxon>
        <taxon>Rutaceae</taxon>
        <taxon>Aurantioideae</taxon>
        <taxon>Citrus</taxon>
    </lineage>
</organism>
<feature type="region of interest" description="Disordered" evidence="1">
    <location>
        <begin position="1"/>
        <end position="42"/>
    </location>
</feature>